<name>A0AAJ8MVP8_9TREE</name>
<feature type="region of interest" description="Disordered" evidence="1">
    <location>
        <begin position="105"/>
        <end position="146"/>
    </location>
</feature>
<gene>
    <name evidence="2" type="ORF">CI109_102227</name>
</gene>
<feature type="compositionally biased region" description="Pro residues" evidence="1">
    <location>
        <begin position="419"/>
        <end position="429"/>
    </location>
</feature>
<dbReference type="EMBL" id="CP144054">
    <property type="protein sequence ID" value="WWD17785.1"/>
    <property type="molecule type" value="Genomic_DNA"/>
</dbReference>
<feature type="compositionally biased region" description="Low complexity" evidence="1">
    <location>
        <begin position="274"/>
        <end position="284"/>
    </location>
</feature>
<feature type="compositionally biased region" description="Basic residues" evidence="1">
    <location>
        <begin position="376"/>
        <end position="402"/>
    </location>
</feature>
<proteinExistence type="predicted"/>
<feature type="region of interest" description="Disordered" evidence="1">
    <location>
        <begin position="74"/>
        <end position="93"/>
    </location>
</feature>
<dbReference type="GeneID" id="43588917"/>
<accession>A0AAJ8MVP8</accession>
<keyword evidence="3" id="KW-1185">Reference proteome</keyword>
<protein>
    <submittedName>
        <fullName evidence="2">Uncharacterized protein</fullName>
    </submittedName>
</protein>
<dbReference type="Proteomes" id="UP000322225">
    <property type="component" value="Chromosome 4"/>
</dbReference>
<evidence type="ECO:0000256" key="1">
    <source>
        <dbReference type="SAM" id="MobiDB-lite"/>
    </source>
</evidence>
<reference evidence="2" key="2">
    <citation type="submission" date="2024-01" db="EMBL/GenBank/DDBJ databases">
        <title>Comparative genomics of Cryptococcus and Kwoniella reveals pathogenesis evolution and contrasting modes of karyotype evolution via chromosome fusion or intercentromeric recombination.</title>
        <authorList>
            <person name="Coelho M.A."/>
            <person name="David-Palma M."/>
            <person name="Shea T."/>
            <person name="Bowers K."/>
            <person name="McGinley-Smith S."/>
            <person name="Mohammad A.W."/>
            <person name="Gnirke A."/>
            <person name="Yurkov A.M."/>
            <person name="Nowrousian M."/>
            <person name="Sun S."/>
            <person name="Cuomo C.A."/>
            <person name="Heitman J."/>
        </authorList>
    </citation>
    <scope>NUCLEOTIDE SEQUENCE</scope>
    <source>
        <strain evidence="2">CBS 12478</strain>
    </source>
</reference>
<feature type="compositionally biased region" description="Basic residues" evidence="1">
    <location>
        <begin position="350"/>
        <end position="367"/>
    </location>
</feature>
<organism evidence="2 3">
    <name type="scientific">Kwoniella shandongensis</name>
    <dbReference type="NCBI Taxonomy" id="1734106"/>
    <lineage>
        <taxon>Eukaryota</taxon>
        <taxon>Fungi</taxon>
        <taxon>Dikarya</taxon>
        <taxon>Basidiomycota</taxon>
        <taxon>Agaricomycotina</taxon>
        <taxon>Tremellomycetes</taxon>
        <taxon>Tremellales</taxon>
        <taxon>Cryptococcaceae</taxon>
        <taxon>Kwoniella</taxon>
    </lineage>
</organism>
<dbReference type="RefSeq" id="XP_065823189.1">
    <property type="nucleotide sequence ID" value="XM_065967117.1"/>
</dbReference>
<dbReference type="KEGG" id="ksn:43588917"/>
<dbReference type="AlphaFoldDB" id="A0AAJ8MVP8"/>
<evidence type="ECO:0000313" key="2">
    <source>
        <dbReference type="EMBL" id="WWD17785.1"/>
    </source>
</evidence>
<reference evidence="2" key="1">
    <citation type="submission" date="2017-08" db="EMBL/GenBank/DDBJ databases">
        <authorList>
            <person name="Cuomo C."/>
            <person name="Billmyre B."/>
            <person name="Heitman J."/>
        </authorList>
    </citation>
    <scope>NUCLEOTIDE SEQUENCE</scope>
    <source>
        <strain evidence="2">CBS 12478</strain>
    </source>
</reference>
<feature type="compositionally biased region" description="Low complexity" evidence="1">
    <location>
        <begin position="244"/>
        <end position="253"/>
    </location>
</feature>
<sequence length="544" mass="58694">MPLEVSPAPFAAAQRLPYTPAFARSDQGSQTMIPSLMGGGGGTQGGVGGWGDGGYAHGPGPGLMGSTGSMVIPPAPGGIADPHHAIPALPEAGYTAPPLRSRALSIDSRSHPSGSIYNPGHPMSGHHPAQSVYSSVSPSAHPHMEHHHPFVHVHSPLSVIQSEGDRYGSNSLPSPRRGPPLMIPQESVIAPKTHHHHHHHDQHHGPTQARYDLGYESDSASDASYYAMPKHKHHHQQQHRATRSRSGSVSSVSDAETSPRELHVPQVHHHRSRSITSHTHTPRSPSLPPTGGRMHSPISPSPLAGSVAHGHGQGHKMSPAPAEEEKRPRLHSHLPSEGEEESVTHDHKERGRHHSRPRSHSHSHSHSHSGDGHGGAVRRHNSANHHRNHHQHQPRHHRHRSGSHLPPPPPPEWDHNRPSTPPSHLPPPSMLGVPLPGEPGGYRRRAVSMQGLERDCNLLPVSSGGAAQSQGYGQAMTYAHAPRGVNVDGSVYEDGASAAGSQMTFMDGSVDGRTSQYGLPKYSYPRKDDYRRYCLQRGNADVYI</sequence>
<feature type="region of interest" description="Disordered" evidence="1">
    <location>
        <begin position="162"/>
        <end position="213"/>
    </location>
</feature>
<feature type="compositionally biased region" description="Basic residues" evidence="1">
    <location>
        <begin position="229"/>
        <end position="243"/>
    </location>
</feature>
<evidence type="ECO:0000313" key="3">
    <source>
        <dbReference type="Proteomes" id="UP000322225"/>
    </source>
</evidence>
<feature type="compositionally biased region" description="Basic residues" evidence="1">
    <location>
        <begin position="192"/>
        <end position="202"/>
    </location>
</feature>
<feature type="region of interest" description="Disordered" evidence="1">
    <location>
        <begin position="228"/>
        <end position="441"/>
    </location>
</feature>